<feature type="transmembrane region" description="Helical" evidence="1">
    <location>
        <begin position="130"/>
        <end position="147"/>
    </location>
</feature>
<feature type="transmembrane region" description="Helical" evidence="1">
    <location>
        <begin position="195"/>
        <end position="213"/>
    </location>
</feature>
<dbReference type="AlphaFoldDB" id="A0A5N0TM28"/>
<evidence type="ECO:0000256" key="1">
    <source>
        <dbReference type="SAM" id="Phobius"/>
    </source>
</evidence>
<keyword evidence="1" id="KW-0472">Membrane</keyword>
<proteinExistence type="predicted"/>
<keyword evidence="3" id="KW-1185">Reference proteome</keyword>
<feature type="transmembrane region" description="Helical" evidence="1">
    <location>
        <begin position="16"/>
        <end position="38"/>
    </location>
</feature>
<keyword evidence="1" id="KW-1133">Transmembrane helix</keyword>
<evidence type="ECO:0008006" key="4">
    <source>
        <dbReference type="Google" id="ProtNLM"/>
    </source>
</evidence>
<evidence type="ECO:0000313" key="2">
    <source>
        <dbReference type="EMBL" id="KAA9135217.1"/>
    </source>
</evidence>
<feature type="transmembrane region" description="Helical" evidence="1">
    <location>
        <begin position="81"/>
        <end position="100"/>
    </location>
</feature>
<comment type="caution">
    <text evidence="2">The sequence shown here is derived from an EMBL/GenBank/DDBJ whole genome shotgun (WGS) entry which is preliminary data.</text>
</comment>
<organism evidence="2 3">
    <name type="scientific">Microbacterium caowuchunii</name>
    <dbReference type="NCBI Taxonomy" id="2614638"/>
    <lineage>
        <taxon>Bacteria</taxon>
        <taxon>Bacillati</taxon>
        <taxon>Actinomycetota</taxon>
        <taxon>Actinomycetes</taxon>
        <taxon>Micrococcales</taxon>
        <taxon>Microbacteriaceae</taxon>
        <taxon>Microbacterium</taxon>
    </lineage>
</organism>
<feature type="transmembrane region" description="Helical" evidence="1">
    <location>
        <begin position="159"/>
        <end position="179"/>
    </location>
</feature>
<evidence type="ECO:0000313" key="3">
    <source>
        <dbReference type="Proteomes" id="UP000326838"/>
    </source>
</evidence>
<sequence length="295" mass="31459">MSAGDGSTAAQRTHRYLRLSLALIVVALLVAVASQVIVTGRPPLLSISHYFYTPAGGVFTACLVAVALALLALSGRDAESTFLNVAAVFAPLIAIIPTGYETDAADPERVCPADTPCVPEEFLPTVRTGVVVYIVMVVIIATVALVLRRIQRQRAAGTLIPVVLALVVAVSIGLFAFVAPLNEGFPFNDALPLDLHYAVTIAFFAAFAVVPAINAWPREREAGEAPVRPWHRAVYTAAPIALAVDLVLMLVLTPVWPGAVFWGESGALVVFAAFWVVQTIQRWNEPDPRSLRATG</sequence>
<reference evidence="3" key="1">
    <citation type="submission" date="2019-09" db="EMBL/GenBank/DDBJ databases">
        <title>Mumia zhuanghuii sp. nov. isolated from the intestinal contents of plateau pika (Ochotona curzoniae) in the Qinghai-Tibet plateau of China.</title>
        <authorList>
            <person name="Tian Z."/>
        </authorList>
    </citation>
    <scope>NUCLEOTIDE SEQUENCE [LARGE SCALE GENOMIC DNA]</scope>
    <source>
        <strain evidence="3">L-033</strain>
    </source>
</reference>
<dbReference type="RefSeq" id="WP_150892572.1">
    <property type="nucleotide sequence ID" value="NZ_VYUY01000006.1"/>
</dbReference>
<accession>A0A5N0TM28</accession>
<feature type="transmembrane region" description="Helical" evidence="1">
    <location>
        <begin position="259"/>
        <end position="277"/>
    </location>
</feature>
<feature type="transmembrane region" description="Helical" evidence="1">
    <location>
        <begin position="50"/>
        <end position="74"/>
    </location>
</feature>
<protein>
    <recommendedName>
        <fullName evidence="4">DUF998 domain-containing protein</fullName>
    </recommendedName>
</protein>
<gene>
    <name evidence="2" type="ORF">F6B40_05980</name>
</gene>
<name>A0A5N0TM28_9MICO</name>
<dbReference type="Proteomes" id="UP000326838">
    <property type="component" value="Unassembled WGS sequence"/>
</dbReference>
<feature type="transmembrane region" description="Helical" evidence="1">
    <location>
        <begin position="233"/>
        <end position="253"/>
    </location>
</feature>
<dbReference type="EMBL" id="VYUY01000006">
    <property type="protein sequence ID" value="KAA9135217.1"/>
    <property type="molecule type" value="Genomic_DNA"/>
</dbReference>
<keyword evidence="1" id="KW-0812">Transmembrane</keyword>